<name>A0A7R7XND2_9EURO</name>
<gene>
    <name evidence="1" type="ORF">APUU_41124A</name>
</gene>
<dbReference type="KEGG" id="apuu:APUU_41124A"/>
<evidence type="ECO:0000313" key="2">
    <source>
        <dbReference type="Proteomes" id="UP000654913"/>
    </source>
</evidence>
<reference evidence="1" key="1">
    <citation type="submission" date="2021-01" db="EMBL/GenBank/DDBJ databases">
        <authorList>
            <consortium name="Aspergillus puulaauensis MK2 genome sequencing consortium"/>
            <person name="Kazuki M."/>
            <person name="Futagami T."/>
        </authorList>
    </citation>
    <scope>NUCLEOTIDE SEQUENCE</scope>
    <source>
        <strain evidence="1">MK2</strain>
    </source>
</reference>
<accession>A0A7R7XND2</accession>
<dbReference type="GeneID" id="64974685"/>
<sequence length="102" mass="11062">MSIHSSSLPSSRISQARASGISCFHQHKECRKLCHSGKKPESTVAWLSQGVIVPYYSASGGFVLAIFPRLNGNCLRGGPGFCAKDRPLPPVTMLEFPPDCEE</sequence>
<proteinExistence type="predicted"/>
<dbReference type="Proteomes" id="UP000654913">
    <property type="component" value="Chromosome 4"/>
</dbReference>
<dbReference type="RefSeq" id="XP_041556874.1">
    <property type="nucleotide sequence ID" value="XM_041704272.1"/>
</dbReference>
<reference evidence="1" key="2">
    <citation type="submission" date="2021-02" db="EMBL/GenBank/DDBJ databases">
        <title>Aspergillus puulaauensis MK2 genome sequence.</title>
        <authorList>
            <person name="Futagami T."/>
            <person name="Mori K."/>
            <person name="Kadooka C."/>
            <person name="Tanaka T."/>
        </authorList>
    </citation>
    <scope>NUCLEOTIDE SEQUENCE</scope>
    <source>
        <strain evidence="1">MK2</strain>
    </source>
</reference>
<protein>
    <submittedName>
        <fullName evidence="1">Uncharacterized protein</fullName>
    </submittedName>
</protein>
<evidence type="ECO:0000313" key="1">
    <source>
        <dbReference type="EMBL" id="BCS24680.1"/>
    </source>
</evidence>
<dbReference type="EMBL" id="AP024446">
    <property type="protein sequence ID" value="BCS24680.1"/>
    <property type="molecule type" value="Genomic_DNA"/>
</dbReference>
<dbReference type="AlphaFoldDB" id="A0A7R7XND2"/>
<keyword evidence="2" id="KW-1185">Reference proteome</keyword>
<organism evidence="1 2">
    <name type="scientific">Aspergillus puulaauensis</name>
    <dbReference type="NCBI Taxonomy" id="1220207"/>
    <lineage>
        <taxon>Eukaryota</taxon>
        <taxon>Fungi</taxon>
        <taxon>Dikarya</taxon>
        <taxon>Ascomycota</taxon>
        <taxon>Pezizomycotina</taxon>
        <taxon>Eurotiomycetes</taxon>
        <taxon>Eurotiomycetidae</taxon>
        <taxon>Eurotiales</taxon>
        <taxon>Aspergillaceae</taxon>
        <taxon>Aspergillus</taxon>
    </lineage>
</organism>